<sequence>MKSYRGYILDLDGTTYVGKQRLTSAEDFVHRLKAKGLAYMFMTNNATRGVEEIYQHLGHYLELPVSPSQIYTSAIAAVEYLKEFHNNKSIFVLGEASLKDAVRKAGLDLDMSENAQLVLQGLDRQVNYETLTTATRALLNGAEFIVTNRDQLIPTETGSSPSSGAITAFLEEASQVKAHLIGKPSPSIVEAAIKKMKLAKEDVLMIGDNYKTDIQAGHLAGVDTLLVLTGVSTEADVDPTRYQPTYICSDLGAIDFDNEAN</sequence>
<dbReference type="PANTHER" id="PTHR19288">
    <property type="entry name" value="4-NITROPHENYLPHOSPHATASE-RELATED"/>
    <property type="match status" value="1"/>
</dbReference>
<dbReference type="SFLD" id="SFLDS00003">
    <property type="entry name" value="Haloacid_Dehalogenase"/>
    <property type="match status" value="1"/>
</dbReference>
<keyword evidence="5" id="KW-0460">Magnesium</keyword>
<gene>
    <name evidence="6" type="ORF">HZY91_06865</name>
</gene>
<keyword evidence="4 6" id="KW-0378">Hydrolase</keyword>
<evidence type="ECO:0000256" key="5">
    <source>
        <dbReference type="ARBA" id="ARBA00022842"/>
    </source>
</evidence>
<dbReference type="Proteomes" id="UP000721415">
    <property type="component" value="Unassembled WGS sequence"/>
</dbReference>
<dbReference type="SUPFAM" id="SSF56784">
    <property type="entry name" value="HAD-like"/>
    <property type="match status" value="1"/>
</dbReference>
<dbReference type="EMBL" id="JACBXQ010000004">
    <property type="protein sequence ID" value="MBG9986614.1"/>
    <property type="molecule type" value="Genomic_DNA"/>
</dbReference>
<dbReference type="InterPro" id="IPR006357">
    <property type="entry name" value="HAD-SF_hydro_IIA"/>
</dbReference>
<keyword evidence="7" id="KW-1185">Reference proteome</keyword>
<dbReference type="Gene3D" id="3.40.50.1000">
    <property type="entry name" value="HAD superfamily/HAD-like"/>
    <property type="match status" value="2"/>
</dbReference>
<evidence type="ECO:0000256" key="4">
    <source>
        <dbReference type="ARBA" id="ARBA00022801"/>
    </source>
</evidence>
<dbReference type="InterPro" id="IPR036412">
    <property type="entry name" value="HAD-like_sf"/>
</dbReference>
<comment type="similarity">
    <text evidence="2">Belongs to the HAD-like hydrolase superfamily. NagD family.</text>
</comment>
<dbReference type="Pfam" id="PF13344">
    <property type="entry name" value="Hydrolase_6"/>
    <property type="match status" value="1"/>
</dbReference>
<reference evidence="6 7" key="1">
    <citation type="submission" date="2020-07" db="EMBL/GenBank/DDBJ databases">
        <title>Facklamia lactis sp. nov., isolated from raw milk.</title>
        <authorList>
            <person name="Doll E.V."/>
            <person name="Huptas C."/>
            <person name="Staib L."/>
            <person name="Wenning M."/>
            <person name="Scherer S."/>
        </authorList>
    </citation>
    <scope>NUCLEOTIDE SEQUENCE [LARGE SCALE GENOMIC DNA]</scope>
    <source>
        <strain evidence="6 7">DSM 111018</strain>
    </source>
</reference>
<dbReference type="RefSeq" id="WP_197115538.1">
    <property type="nucleotide sequence ID" value="NZ_JACBXQ010000004.1"/>
</dbReference>
<evidence type="ECO:0000313" key="7">
    <source>
        <dbReference type="Proteomes" id="UP000721415"/>
    </source>
</evidence>
<dbReference type="GO" id="GO:0016787">
    <property type="term" value="F:hydrolase activity"/>
    <property type="evidence" value="ECO:0007669"/>
    <property type="project" value="UniProtKB-KW"/>
</dbReference>
<dbReference type="InterPro" id="IPR023214">
    <property type="entry name" value="HAD_sf"/>
</dbReference>
<dbReference type="NCBIfam" id="TIGR01457">
    <property type="entry name" value="HAD-SF-IIA-hyp2"/>
    <property type="match status" value="1"/>
</dbReference>
<comment type="caution">
    <text evidence="6">The sequence shown here is derived from an EMBL/GenBank/DDBJ whole genome shotgun (WGS) entry which is preliminary data.</text>
</comment>
<accession>A0ABS0LTK6</accession>
<dbReference type="Pfam" id="PF13242">
    <property type="entry name" value="Hydrolase_like"/>
    <property type="match status" value="1"/>
</dbReference>
<proteinExistence type="inferred from homology"/>
<evidence type="ECO:0000256" key="1">
    <source>
        <dbReference type="ARBA" id="ARBA00001946"/>
    </source>
</evidence>
<comment type="cofactor">
    <cofactor evidence="1">
        <name>Mg(2+)</name>
        <dbReference type="ChEBI" id="CHEBI:18420"/>
    </cofactor>
</comment>
<evidence type="ECO:0000256" key="2">
    <source>
        <dbReference type="ARBA" id="ARBA00006696"/>
    </source>
</evidence>
<dbReference type="SFLD" id="SFLDG01129">
    <property type="entry name" value="C1.5:_HAD__Beta-PGM__Phosphata"/>
    <property type="match status" value="1"/>
</dbReference>
<dbReference type="SFLD" id="SFLDG01139">
    <property type="entry name" value="C2.A:_Pyridoxal_Phosphate_Phos"/>
    <property type="match status" value="1"/>
</dbReference>
<evidence type="ECO:0000313" key="6">
    <source>
        <dbReference type="EMBL" id="MBG9986614.1"/>
    </source>
</evidence>
<name>A0ABS0LTK6_9LACT</name>
<organism evidence="6 7">
    <name type="scientific">Facklamia lactis</name>
    <dbReference type="NCBI Taxonomy" id="2749967"/>
    <lineage>
        <taxon>Bacteria</taxon>
        <taxon>Bacillati</taxon>
        <taxon>Bacillota</taxon>
        <taxon>Bacilli</taxon>
        <taxon>Lactobacillales</taxon>
        <taxon>Aerococcaceae</taxon>
        <taxon>Facklamia</taxon>
    </lineage>
</organism>
<keyword evidence="3" id="KW-0479">Metal-binding</keyword>
<dbReference type="PANTHER" id="PTHR19288:SF46">
    <property type="entry name" value="HALOACID DEHALOGENASE-LIKE HYDROLASE DOMAIN-CONTAINING PROTEIN 2"/>
    <property type="match status" value="1"/>
</dbReference>
<dbReference type="InterPro" id="IPR006354">
    <property type="entry name" value="HAD-SF_hydro_IIA_hyp1"/>
</dbReference>
<dbReference type="NCBIfam" id="TIGR01549">
    <property type="entry name" value="HAD-SF-IA-v1"/>
    <property type="match status" value="1"/>
</dbReference>
<dbReference type="NCBIfam" id="TIGR01460">
    <property type="entry name" value="HAD-SF-IIA"/>
    <property type="match status" value="1"/>
</dbReference>
<evidence type="ECO:0000256" key="3">
    <source>
        <dbReference type="ARBA" id="ARBA00022723"/>
    </source>
</evidence>
<protein>
    <submittedName>
        <fullName evidence="6">TIGR01457 family HAD-type hydrolase</fullName>
    </submittedName>
</protein>
<dbReference type="InterPro" id="IPR006439">
    <property type="entry name" value="HAD-SF_hydro_IA"/>
</dbReference>